<dbReference type="Gene3D" id="3.40.50.880">
    <property type="match status" value="1"/>
</dbReference>
<sequence length="562" mass="61493">MATFVDKGYRVTLLDYGAGNVRSIRNALKALGCEIIDVKSSKEIEQAEILVFPGVGAFGAAVERLKRMRVWDALKKYLGNSQRPFLGICIGMQVLFEGSDESPEMEGLGIFQGRVKRFEIDQAVPHIGWNFVQGQGIIPTGRYYYVHSFCVPTHNLSTSSKNIMLCTTEYGGLSFIAGIQNDRQCAVQFHPEKSAKMGLNMLQHFFSNTLPIQTKTLTTTQGGLARRIVAALDVRENDSGDLVVTKGDSYDVREKEEQGETRSQTRRKVRNLGKPVDLAARYYQEGCDELAFLNICAFKGDALDDLPLLEVLRQASEQIFVPMTVGGGIRSYKAKDDTWVEALQVAAAYFRAGADKISIGSDAVYAAQKYYAANKQTFGDSSIEQISTNYGAQAVVISVDPKRAWVASKKEKDAMEKTDNEASRKFIITHPTARGPNGETMCWYRCTVSGGRKDTDLDAIQLCKASQALGAGEIMLNCIDTDGKQSGFELPLISLVKQHVSIPVIASSGAGSPDHFVDVFTKTNPPVDAALAAGIFHRKQVAISQVKAALASAHLPVRDHHA</sequence>
<keyword evidence="3" id="KW-0378">Hydrolase</keyword>
<dbReference type="CDD" id="cd04731">
    <property type="entry name" value="HisF"/>
    <property type="match status" value="1"/>
</dbReference>
<evidence type="ECO:0000256" key="4">
    <source>
        <dbReference type="ARBA" id="ARBA00022962"/>
    </source>
</evidence>
<dbReference type="InterPro" id="IPR011060">
    <property type="entry name" value="RibuloseP-bd_barrel"/>
</dbReference>
<dbReference type="InterPro" id="IPR017926">
    <property type="entry name" value="GATASE"/>
</dbReference>
<dbReference type="SUPFAM" id="SSF51366">
    <property type="entry name" value="Ribulose-phoshate binding barrel"/>
    <property type="match status" value="1"/>
</dbReference>
<organism evidence="11">
    <name type="scientific">Aureoumbra lagunensis</name>
    <dbReference type="NCBI Taxonomy" id="44058"/>
    <lineage>
        <taxon>Eukaryota</taxon>
        <taxon>Sar</taxon>
        <taxon>Stramenopiles</taxon>
        <taxon>Ochrophyta</taxon>
        <taxon>Pelagophyceae</taxon>
        <taxon>Pelagomonadales</taxon>
        <taxon>Aureoumbra</taxon>
    </lineage>
</organism>
<dbReference type="GO" id="GO:0016829">
    <property type="term" value="F:lyase activity"/>
    <property type="evidence" value="ECO:0007669"/>
    <property type="project" value="UniProtKB-KW"/>
</dbReference>
<dbReference type="SUPFAM" id="SSF52317">
    <property type="entry name" value="Class I glutamine amidotransferase-like"/>
    <property type="match status" value="1"/>
</dbReference>
<dbReference type="GO" id="GO:0004359">
    <property type="term" value="F:glutaminase activity"/>
    <property type="evidence" value="ECO:0007669"/>
    <property type="project" value="UniProtKB-EC"/>
</dbReference>
<dbReference type="PANTHER" id="PTHR21235">
    <property type="entry name" value="IMIDAZOLE GLYCEROL PHOSPHATE SYNTHASE SUBUNIT HISF/H IGP SYNTHASE SUBUNIT HISF/H"/>
    <property type="match status" value="1"/>
</dbReference>
<dbReference type="InterPro" id="IPR029062">
    <property type="entry name" value="Class_I_gatase-like"/>
</dbReference>
<protein>
    <recommendedName>
        <fullName evidence="10">Glutamine amidotransferase domain-containing protein</fullName>
    </recommendedName>
</protein>
<dbReference type="PROSITE" id="PS51273">
    <property type="entry name" value="GATASE_TYPE_1"/>
    <property type="match status" value="1"/>
</dbReference>
<keyword evidence="5 9" id="KW-0368">Histidine biosynthesis</keyword>
<dbReference type="HAMAP" id="MF_00278">
    <property type="entry name" value="HisH"/>
    <property type="match status" value="1"/>
</dbReference>
<comment type="catalytic activity">
    <reaction evidence="7">
        <text>5-[(5-phospho-1-deoxy-D-ribulos-1-ylimino)methylamino]-1-(5-phospho-beta-D-ribosyl)imidazole-4-carboxamide + L-glutamine = D-erythro-1-(imidazol-4-yl)glycerol 3-phosphate + 5-amino-1-(5-phospho-beta-D-ribosyl)imidazole-4-carboxamide + L-glutamate + H(+)</text>
        <dbReference type="Rhea" id="RHEA:24793"/>
        <dbReference type="ChEBI" id="CHEBI:15378"/>
        <dbReference type="ChEBI" id="CHEBI:29985"/>
        <dbReference type="ChEBI" id="CHEBI:58278"/>
        <dbReference type="ChEBI" id="CHEBI:58359"/>
        <dbReference type="ChEBI" id="CHEBI:58475"/>
        <dbReference type="ChEBI" id="CHEBI:58525"/>
        <dbReference type="EC" id="4.3.2.10"/>
    </reaction>
</comment>
<dbReference type="GO" id="GO:0000107">
    <property type="term" value="F:imidazoleglycerol-phosphate synthase activity"/>
    <property type="evidence" value="ECO:0007669"/>
    <property type="project" value="InterPro"/>
</dbReference>
<dbReference type="PANTHER" id="PTHR21235:SF2">
    <property type="entry name" value="IMIDAZOLE GLYCEROL PHOSPHATE SYNTHASE HISHF"/>
    <property type="match status" value="1"/>
</dbReference>
<dbReference type="InterPro" id="IPR050064">
    <property type="entry name" value="IGPS_HisA/HisF"/>
</dbReference>
<dbReference type="GO" id="GO:0000105">
    <property type="term" value="P:L-histidine biosynthetic process"/>
    <property type="evidence" value="ECO:0007669"/>
    <property type="project" value="UniProtKB-UniPathway"/>
</dbReference>
<dbReference type="InterPro" id="IPR004651">
    <property type="entry name" value="HisF"/>
</dbReference>
<evidence type="ECO:0000256" key="6">
    <source>
        <dbReference type="ARBA" id="ARBA00023239"/>
    </source>
</evidence>
<evidence type="ECO:0000256" key="5">
    <source>
        <dbReference type="ARBA" id="ARBA00023102"/>
    </source>
</evidence>
<name>A0A7S3JXA7_9STRA</name>
<dbReference type="Pfam" id="PF00117">
    <property type="entry name" value="GATase"/>
    <property type="match status" value="1"/>
</dbReference>
<dbReference type="InterPro" id="IPR006062">
    <property type="entry name" value="His_biosynth"/>
</dbReference>
<feature type="domain" description="Glutamine amidotransferase" evidence="10">
    <location>
        <begin position="13"/>
        <end position="206"/>
    </location>
</feature>
<dbReference type="NCBIfam" id="TIGR01855">
    <property type="entry name" value="IMP_synth_hisH"/>
    <property type="match status" value="1"/>
</dbReference>
<evidence type="ECO:0000313" key="11">
    <source>
        <dbReference type="EMBL" id="CAE0368192.1"/>
    </source>
</evidence>
<evidence type="ECO:0000256" key="2">
    <source>
        <dbReference type="ARBA" id="ARBA00022605"/>
    </source>
</evidence>
<dbReference type="EMBL" id="HBIJ01013220">
    <property type="protein sequence ID" value="CAE0368192.1"/>
    <property type="molecule type" value="Transcribed_RNA"/>
</dbReference>
<evidence type="ECO:0000256" key="8">
    <source>
        <dbReference type="ARBA" id="ARBA00049534"/>
    </source>
</evidence>
<keyword evidence="2 9" id="KW-0028">Amino-acid biosynthesis</keyword>
<evidence type="ECO:0000256" key="3">
    <source>
        <dbReference type="ARBA" id="ARBA00022801"/>
    </source>
</evidence>
<reference evidence="11" key="1">
    <citation type="submission" date="2021-01" db="EMBL/GenBank/DDBJ databases">
        <authorList>
            <person name="Corre E."/>
            <person name="Pelletier E."/>
            <person name="Niang G."/>
            <person name="Scheremetjew M."/>
            <person name="Finn R."/>
            <person name="Kale V."/>
            <person name="Holt S."/>
            <person name="Cochrane G."/>
            <person name="Meng A."/>
            <person name="Brown T."/>
            <person name="Cohen L."/>
        </authorList>
    </citation>
    <scope>NUCLEOTIDE SEQUENCE</scope>
    <source>
        <strain evidence="11">CCMP1510</strain>
    </source>
</reference>
<proteinExistence type="inferred from homology"/>
<keyword evidence="6" id="KW-0456">Lyase</keyword>
<evidence type="ECO:0000256" key="9">
    <source>
        <dbReference type="RuleBase" id="RU003657"/>
    </source>
</evidence>
<comment type="pathway">
    <text evidence="1">Amino-acid biosynthesis; L-histidine biosynthesis; L-histidine from 5-phospho-alpha-D-ribose 1-diphosphate: step 5/9.</text>
</comment>
<keyword evidence="4" id="KW-0315">Glutamine amidotransferase</keyword>
<evidence type="ECO:0000256" key="7">
    <source>
        <dbReference type="ARBA" id="ARBA00047838"/>
    </source>
</evidence>
<dbReference type="Gene3D" id="3.20.20.70">
    <property type="entry name" value="Aldolase class I"/>
    <property type="match status" value="1"/>
</dbReference>
<dbReference type="Pfam" id="PF00977">
    <property type="entry name" value="His_biosynth"/>
    <property type="match status" value="1"/>
</dbReference>
<dbReference type="CDD" id="cd01748">
    <property type="entry name" value="GATase1_IGP_Synthase"/>
    <property type="match status" value="1"/>
</dbReference>
<evidence type="ECO:0000259" key="10">
    <source>
        <dbReference type="Pfam" id="PF00117"/>
    </source>
</evidence>
<dbReference type="AlphaFoldDB" id="A0A7S3JXA7"/>
<dbReference type="InterPro" id="IPR010139">
    <property type="entry name" value="Imidazole-glycPsynth_HisH"/>
</dbReference>
<dbReference type="UniPathway" id="UPA00031">
    <property type="reaction ID" value="UER00010"/>
</dbReference>
<gene>
    <name evidence="11" type="ORF">ALAG00032_LOCUS8954</name>
</gene>
<comment type="similarity">
    <text evidence="9">Belongs to the HisA/HisF family.</text>
</comment>
<evidence type="ECO:0000256" key="1">
    <source>
        <dbReference type="ARBA" id="ARBA00005091"/>
    </source>
</evidence>
<dbReference type="InterPro" id="IPR013785">
    <property type="entry name" value="Aldolase_TIM"/>
</dbReference>
<accession>A0A7S3JXA7</accession>
<comment type="catalytic activity">
    <reaction evidence="8">
        <text>L-glutamine + H2O = L-glutamate + NH4(+)</text>
        <dbReference type="Rhea" id="RHEA:15889"/>
        <dbReference type="ChEBI" id="CHEBI:15377"/>
        <dbReference type="ChEBI" id="CHEBI:28938"/>
        <dbReference type="ChEBI" id="CHEBI:29985"/>
        <dbReference type="ChEBI" id="CHEBI:58359"/>
        <dbReference type="EC" id="3.5.1.2"/>
    </reaction>
</comment>